<gene>
    <name evidence="2" type="ORF">CQA54_03025</name>
</gene>
<accession>A0A3D8ITK7</accession>
<keyword evidence="1" id="KW-0732">Signal</keyword>
<dbReference type="OrthoDB" id="5325045at2"/>
<proteinExistence type="predicted"/>
<dbReference type="Proteomes" id="UP000256514">
    <property type="component" value="Unassembled WGS sequence"/>
</dbReference>
<keyword evidence="3" id="KW-1185">Reference proteome</keyword>
<feature type="chain" id="PRO_5017556856" evidence="1">
    <location>
        <begin position="22"/>
        <end position="156"/>
    </location>
</feature>
<name>A0A3D8ITK7_9HELI</name>
<dbReference type="EMBL" id="NXLT01000002">
    <property type="protein sequence ID" value="RDU67911.1"/>
    <property type="molecule type" value="Genomic_DNA"/>
</dbReference>
<sequence length="156" mass="18082">MSKICTSLSAFWLLFATNVWAAQSLDELEYNENFEGIEVEAIISYKLELRDSIPVGERYRVAMAMQIKPNTPVFSCAINVGDYDITDDMAFFIIALLRQEKEQVLDCLYTHEVLLRDENLWRDSAVRERTLLEIPAVRVRASLHNRDLLLQILQNK</sequence>
<evidence type="ECO:0000313" key="2">
    <source>
        <dbReference type="EMBL" id="RDU67911.1"/>
    </source>
</evidence>
<reference evidence="2 3" key="1">
    <citation type="submission" date="2018-04" db="EMBL/GenBank/DDBJ databases">
        <title>Novel Campyloabacter and Helicobacter Species and Strains.</title>
        <authorList>
            <person name="Mannion A.J."/>
            <person name="Shen Z."/>
            <person name="Fox J.G."/>
        </authorList>
    </citation>
    <scope>NUCLEOTIDE SEQUENCE [LARGE SCALE GENOMIC DNA]</scope>
    <source>
        <strain evidence="2 3">MIT 12-6600</strain>
    </source>
</reference>
<comment type="caution">
    <text evidence="2">The sequence shown here is derived from an EMBL/GenBank/DDBJ whole genome shotgun (WGS) entry which is preliminary data.</text>
</comment>
<evidence type="ECO:0000256" key="1">
    <source>
        <dbReference type="SAM" id="SignalP"/>
    </source>
</evidence>
<evidence type="ECO:0000313" key="3">
    <source>
        <dbReference type="Proteomes" id="UP000256514"/>
    </source>
</evidence>
<feature type="signal peptide" evidence="1">
    <location>
        <begin position="1"/>
        <end position="21"/>
    </location>
</feature>
<dbReference type="RefSeq" id="WP_115570720.1">
    <property type="nucleotide sequence ID" value="NZ_NXLT01000002.1"/>
</dbReference>
<organism evidence="2 3">
    <name type="scientific">Helicobacter equorum</name>
    <dbReference type="NCBI Taxonomy" id="361872"/>
    <lineage>
        <taxon>Bacteria</taxon>
        <taxon>Pseudomonadati</taxon>
        <taxon>Campylobacterota</taxon>
        <taxon>Epsilonproteobacteria</taxon>
        <taxon>Campylobacterales</taxon>
        <taxon>Helicobacteraceae</taxon>
        <taxon>Helicobacter</taxon>
    </lineage>
</organism>
<dbReference type="AlphaFoldDB" id="A0A3D8ITK7"/>
<protein>
    <submittedName>
        <fullName evidence="2">Uncharacterized protein</fullName>
    </submittedName>
</protein>